<sequence length="344" mass="39161">MNEATYHQVIIVGAGSGGLSVACSLQKQGINDVLVIDEGEVGQAWANYPPETHLLSETNDQKDENMIDDVPLKEVCPNIPHPSHMMYQKYLQEVVKRHELNVLSYTRVERVVRNEETENWTLFAANNTTFSCTYLVWAAGMYSTPNECLSTKHCYIHYSHIQDWSNITDKEIYVVGSANGATEVVMQLARPGRKVYLLCSKTYDIPLPIDCLWKENMQFVKDLEKQGLVDIIENFRTKDVSHDDLEYIITGEDGTIIHAPTRPIMCIGFLPNIEPVHEFVSETKDQHDAMLELDEHHESKKHTNLYFAGAIGKSTSEEGFIRGFREYAHIIAEDIKQKSDHSNK</sequence>
<dbReference type="PRINTS" id="PR00469">
    <property type="entry name" value="PNDRDTASEII"/>
</dbReference>
<dbReference type="InterPro" id="IPR036188">
    <property type="entry name" value="FAD/NAD-bd_sf"/>
</dbReference>
<dbReference type="EMBL" id="PSRQ01000025">
    <property type="protein sequence ID" value="PWU23693.1"/>
    <property type="molecule type" value="Genomic_DNA"/>
</dbReference>
<dbReference type="PANTHER" id="PTHR43539:SF78">
    <property type="entry name" value="FLAVIN-CONTAINING MONOOXYGENASE"/>
    <property type="match status" value="1"/>
</dbReference>
<dbReference type="GO" id="GO:0004497">
    <property type="term" value="F:monooxygenase activity"/>
    <property type="evidence" value="ECO:0007669"/>
    <property type="project" value="TreeGrafter"/>
</dbReference>
<dbReference type="GO" id="GO:0050660">
    <property type="term" value="F:flavin adenine dinucleotide binding"/>
    <property type="evidence" value="ECO:0007669"/>
    <property type="project" value="TreeGrafter"/>
</dbReference>
<gene>
    <name evidence="2" type="ORF">C5B42_02170</name>
</gene>
<organism evidence="2 3">
    <name type="scientific">Candidatus Cerribacteria bacterium 'Amazon FNV 2010 28 9'</name>
    <dbReference type="NCBI Taxonomy" id="2081795"/>
    <lineage>
        <taxon>Bacteria</taxon>
        <taxon>Candidatus Cerribacteria</taxon>
    </lineage>
</organism>
<protein>
    <recommendedName>
        <fullName evidence="4">Pyridine nucleotide-disulfide oxidoreductase</fullName>
    </recommendedName>
</protein>
<reference evidence="2 3" key="1">
    <citation type="submission" date="2018-02" db="EMBL/GenBank/DDBJ databases">
        <title>Genomic Reconstructions from Amazon Rainforest and Pasture Soil Reveal Novel Insights into the Physiology of Candidate Phyla in Tropical Sites.</title>
        <authorList>
            <person name="Kroeger M.E."/>
            <person name="Delmont T."/>
            <person name="Eren A.M."/>
            <person name="Guo J."/>
            <person name="Meyer K.M."/>
            <person name="Khan K."/>
            <person name="Rodrigues J.L.M."/>
            <person name="Bohannan B.J.M."/>
            <person name="Tringe S."/>
            <person name="Borges C.D."/>
            <person name="Tiedje J."/>
            <person name="Tsai S.M."/>
            <person name="Nusslein K."/>
        </authorList>
    </citation>
    <scope>NUCLEOTIDE SEQUENCE [LARGE SCALE GENOMIC DNA]</scope>
    <source>
        <strain evidence="2">Amazon FNV 2010 28 9</strain>
    </source>
</reference>
<dbReference type="Proteomes" id="UP000246104">
    <property type="component" value="Unassembled WGS sequence"/>
</dbReference>
<dbReference type="PRINTS" id="PR00368">
    <property type="entry name" value="FADPNR"/>
</dbReference>
<comment type="caution">
    <text evidence="2">The sequence shown here is derived from an EMBL/GenBank/DDBJ whole genome shotgun (WGS) entry which is preliminary data.</text>
</comment>
<dbReference type="AlphaFoldDB" id="A0A317JQJ7"/>
<dbReference type="SUPFAM" id="SSF51905">
    <property type="entry name" value="FAD/NAD(P)-binding domain"/>
    <property type="match status" value="1"/>
</dbReference>
<dbReference type="Pfam" id="PF13738">
    <property type="entry name" value="Pyr_redox_3"/>
    <property type="match status" value="1"/>
</dbReference>
<evidence type="ECO:0000313" key="3">
    <source>
        <dbReference type="Proteomes" id="UP000246104"/>
    </source>
</evidence>
<proteinExistence type="predicted"/>
<evidence type="ECO:0000313" key="2">
    <source>
        <dbReference type="EMBL" id="PWU23693.1"/>
    </source>
</evidence>
<keyword evidence="1" id="KW-0560">Oxidoreductase</keyword>
<evidence type="ECO:0000256" key="1">
    <source>
        <dbReference type="ARBA" id="ARBA00023002"/>
    </source>
</evidence>
<accession>A0A317JQJ7</accession>
<dbReference type="Gene3D" id="3.50.50.60">
    <property type="entry name" value="FAD/NAD(P)-binding domain"/>
    <property type="match status" value="2"/>
</dbReference>
<evidence type="ECO:0008006" key="4">
    <source>
        <dbReference type="Google" id="ProtNLM"/>
    </source>
</evidence>
<dbReference type="PANTHER" id="PTHR43539">
    <property type="entry name" value="FLAVIN-BINDING MONOOXYGENASE-LIKE PROTEIN (AFU_ORTHOLOGUE AFUA_4G09220)"/>
    <property type="match status" value="1"/>
</dbReference>
<dbReference type="InterPro" id="IPR050982">
    <property type="entry name" value="Auxin_biosynth/cation_transpt"/>
</dbReference>
<name>A0A317JQJ7_9BACT</name>